<evidence type="ECO:0000313" key="1">
    <source>
        <dbReference type="EMBL" id="KAI0084727.1"/>
    </source>
</evidence>
<reference evidence="1" key="1">
    <citation type="journal article" date="2021" name="Environ. Microbiol.">
        <title>Gene family expansions and transcriptome signatures uncover fungal adaptations to wood decay.</title>
        <authorList>
            <person name="Hage H."/>
            <person name="Miyauchi S."/>
            <person name="Viragh M."/>
            <person name="Drula E."/>
            <person name="Min B."/>
            <person name="Chaduli D."/>
            <person name="Navarro D."/>
            <person name="Favel A."/>
            <person name="Norest M."/>
            <person name="Lesage-Meessen L."/>
            <person name="Balint B."/>
            <person name="Merenyi Z."/>
            <person name="de Eugenio L."/>
            <person name="Morin E."/>
            <person name="Martinez A.T."/>
            <person name="Baldrian P."/>
            <person name="Stursova M."/>
            <person name="Martinez M.J."/>
            <person name="Novotny C."/>
            <person name="Magnuson J.K."/>
            <person name="Spatafora J.W."/>
            <person name="Maurice S."/>
            <person name="Pangilinan J."/>
            <person name="Andreopoulos W."/>
            <person name="LaButti K."/>
            <person name="Hundley H."/>
            <person name="Na H."/>
            <person name="Kuo A."/>
            <person name="Barry K."/>
            <person name="Lipzen A."/>
            <person name="Henrissat B."/>
            <person name="Riley R."/>
            <person name="Ahrendt S."/>
            <person name="Nagy L.G."/>
            <person name="Grigoriev I.V."/>
            <person name="Martin F."/>
            <person name="Rosso M.N."/>
        </authorList>
    </citation>
    <scope>NUCLEOTIDE SEQUENCE</scope>
    <source>
        <strain evidence="1">CBS 384.51</strain>
    </source>
</reference>
<dbReference type="Proteomes" id="UP001055072">
    <property type="component" value="Unassembled WGS sequence"/>
</dbReference>
<protein>
    <submittedName>
        <fullName evidence="1">Uncharacterized protein</fullName>
    </submittedName>
</protein>
<accession>A0ACB8TRQ6</accession>
<gene>
    <name evidence="1" type="ORF">BDY19DRAFT_517629</name>
</gene>
<dbReference type="EMBL" id="MU274939">
    <property type="protein sequence ID" value="KAI0084727.1"/>
    <property type="molecule type" value="Genomic_DNA"/>
</dbReference>
<name>A0ACB8TRQ6_9APHY</name>
<keyword evidence="2" id="KW-1185">Reference proteome</keyword>
<organism evidence="1 2">
    <name type="scientific">Irpex rosettiformis</name>
    <dbReference type="NCBI Taxonomy" id="378272"/>
    <lineage>
        <taxon>Eukaryota</taxon>
        <taxon>Fungi</taxon>
        <taxon>Dikarya</taxon>
        <taxon>Basidiomycota</taxon>
        <taxon>Agaricomycotina</taxon>
        <taxon>Agaricomycetes</taxon>
        <taxon>Polyporales</taxon>
        <taxon>Irpicaceae</taxon>
        <taxon>Irpex</taxon>
    </lineage>
</organism>
<evidence type="ECO:0000313" key="2">
    <source>
        <dbReference type="Proteomes" id="UP001055072"/>
    </source>
</evidence>
<comment type="caution">
    <text evidence="1">The sequence shown here is derived from an EMBL/GenBank/DDBJ whole genome shotgun (WGS) entry which is preliminary data.</text>
</comment>
<proteinExistence type="predicted"/>
<sequence>MQPIAISQPQLLPAESSSSSPSSFSPPPPPSYSPSVSSAPSYAAEPSEDEESLEVAVRPQTPIPRGKFTVKAGDIIVTLHEQEFGAGIPTYRQNAVIKGDVEITPSQGAVIALLIRLEGRQILTIPGAGRNERLLFSENHDLWTRTPRAQGNETSSTIHSRFHVPFPVKFVDKAYAHPLVVPPTFDVKFSGESSFSARNEYTLFVIVTVERLAARTKHDSITLPILLNYRPRSRPYRPIAAPLLPFFETLKTAPEEWFQVSSSVPPKDAAREPMDCHLFIPRAQIYALGDTIPFHLQLRASAELLRNFLGVDAIDDASALESTPGSLSQTIPRLSWGRMVQGSAASPTERVLDRPHVQAQPTHRDSSPVVRVYFQRQVSIRVKGVHAFKDVILGEGKLTPVEHPPPWYTHRIGDSPARTTRADDYSLDWEGEVRCEEGVRVPSFVSGALHVKDSVVVHLRPADMRVAVHGEHWHLHTVRFVTDRYRDVHPSDG</sequence>